<dbReference type="OrthoDB" id="73305at2"/>
<dbReference type="STRING" id="693977.Deipr_1993"/>
<dbReference type="EMBL" id="CP002536">
    <property type="protein sequence ID" value="ADY27124.1"/>
    <property type="molecule type" value="Genomic_DNA"/>
</dbReference>
<gene>
    <name evidence="3" type="ordered locus">Deipr_1993</name>
</gene>
<dbReference type="AlphaFoldDB" id="F0RMQ6"/>
<accession>F0RMQ6</accession>
<evidence type="ECO:0000256" key="1">
    <source>
        <dbReference type="SAM" id="Coils"/>
    </source>
</evidence>
<dbReference type="InterPro" id="IPR036390">
    <property type="entry name" value="WH_DNA-bd_sf"/>
</dbReference>
<name>F0RMQ6_DEIPM</name>
<dbReference type="HOGENOM" id="CLU_119559_0_0_0"/>
<reference evidence="3 4" key="2">
    <citation type="journal article" date="2012" name="Stand. Genomic Sci.">
        <title>Complete genome sequence of the orange-red pigmented, radioresistant Deinococcus proteolyticus type strain (MRP(T)).</title>
        <authorList>
            <person name="Copeland A."/>
            <person name="Zeytun A."/>
            <person name="Yassawong M."/>
            <person name="Nolan M."/>
            <person name="Lucas S."/>
            <person name="Hammon N."/>
            <person name="Deshpande S."/>
            <person name="Cheng J.F."/>
            <person name="Han C."/>
            <person name="Tapia R."/>
            <person name="Goodwin L.A."/>
            <person name="Pitluck S."/>
            <person name="Mavromatis K."/>
            <person name="Liolios K."/>
            <person name="Pagani I."/>
            <person name="Ivanova N."/>
            <person name="Mikhailova N."/>
            <person name="Pati A."/>
            <person name="Chen A."/>
            <person name="Palaniappan K."/>
            <person name="Land M."/>
            <person name="Hauser L."/>
            <person name="Jeffries C.D."/>
            <person name="Brambilla E.M."/>
            <person name="Rohde M."/>
            <person name="Sikorski J."/>
            <person name="Pukall R."/>
            <person name="Goker M."/>
            <person name="Detter J.C."/>
            <person name="Woyke T."/>
            <person name="Bristow J."/>
            <person name="Eisen J.A."/>
            <person name="Markowitz V."/>
            <person name="Hugenholtz P."/>
            <person name="Kyrpides N.C."/>
            <person name="Klenk H.P."/>
            <person name="Lapidus A."/>
        </authorList>
    </citation>
    <scope>NUCLEOTIDE SEQUENCE [LARGE SCALE GENOMIC DNA]</scope>
    <source>
        <strain evidence="4">ATCC 35074 / DSM 20540 / JCM 6276 / NBRC 101906 / NCIMB 13154 / VKM Ac-1939 / CCM 2703 / MRP</strain>
    </source>
</reference>
<dbReference type="InterPro" id="IPR036388">
    <property type="entry name" value="WH-like_DNA-bd_sf"/>
</dbReference>
<organism evidence="3 4">
    <name type="scientific">Deinococcus proteolyticus (strain ATCC 35074 / DSM 20540 / JCM 6276 / NBRC 101906 / NCIMB 13154 / VKM Ac-1939 / CCM 2703 / MRP)</name>
    <dbReference type="NCBI Taxonomy" id="693977"/>
    <lineage>
        <taxon>Bacteria</taxon>
        <taxon>Thermotogati</taxon>
        <taxon>Deinococcota</taxon>
        <taxon>Deinococci</taxon>
        <taxon>Deinococcales</taxon>
        <taxon>Deinococcaceae</taxon>
        <taxon>Deinococcus</taxon>
    </lineage>
</organism>
<dbReference type="RefSeq" id="WP_013615732.1">
    <property type="nucleotide sequence ID" value="NC_015161.1"/>
</dbReference>
<dbReference type="InterPro" id="IPR001845">
    <property type="entry name" value="HTH_ArsR_DNA-bd_dom"/>
</dbReference>
<dbReference type="Proteomes" id="UP000007718">
    <property type="component" value="Chromosome"/>
</dbReference>
<dbReference type="SMART" id="SM00418">
    <property type="entry name" value="HTH_ARSR"/>
    <property type="match status" value="1"/>
</dbReference>
<dbReference type="Pfam" id="PF12840">
    <property type="entry name" value="HTH_20"/>
    <property type="match status" value="1"/>
</dbReference>
<feature type="coiled-coil region" evidence="1">
    <location>
        <begin position="11"/>
        <end position="38"/>
    </location>
</feature>
<dbReference type="GO" id="GO:0003700">
    <property type="term" value="F:DNA-binding transcription factor activity"/>
    <property type="evidence" value="ECO:0007669"/>
    <property type="project" value="InterPro"/>
</dbReference>
<feature type="domain" description="HTH arsR-type" evidence="2">
    <location>
        <begin position="100"/>
        <end position="178"/>
    </location>
</feature>
<proteinExistence type="predicted"/>
<dbReference type="KEGG" id="dpt:Deipr_1993"/>
<dbReference type="SUPFAM" id="SSF46785">
    <property type="entry name" value="Winged helix' DNA-binding domain"/>
    <property type="match status" value="1"/>
</dbReference>
<evidence type="ECO:0000259" key="2">
    <source>
        <dbReference type="SMART" id="SM00418"/>
    </source>
</evidence>
<sequence length="191" mass="20197">MSDDGLPLERLTRLEARLAALEQQIEALQTDLPTAARSGTARPNPSEDRAWALLTLQEQLPGGAVLFAGHAQLGAGGDWVWQETHPVSALLDRDWSAVSASLAALGHPLRLALLRAALEGPQAASVLGEQVGLSGGQLYHHLRELQAAGWLHAHARGPYRVPGERVIPLLTVLAACGLREAGPPPEPSPAL</sequence>
<keyword evidence="1" id="KW-0175">Coiled coil</keyword>
<dbReference type="Gene3D" id="1.10.10.10">
    <property type="entry name" value="Winged helix-like DNA-binding domain superfamily/Winged helix DNA-binding domain"/>
    <property type="match status" value="1"/>
</dbReference>
<evidence type="ECO:0000313" key="3">
    <source>
        <dbReference type="EMBL" id="ADY27124.1"/>
    </source>
</evidence>
<keyword evidence="4" id="KW-1185">Reference proteome</keyword>
<dbReference type="eggNOG" id="COG0640">
    <property type="taxonomic scope" value="Bacteria"/>
</dbReference>
<reference evidence="4" key="1">
    <citation type="submission" date="2011-02" db="EMBL/GenBank/DDBJ databases">
        <title>The complete sequence of chromosome of Deinococcus proteolyticus DSM 20540.</title>
        <authorList>
            <consortium name="US DOE Joint Genome Institute (JGI-PGF)"/>
            <person name="Lucas S."/>
            <person name="Copeland A."/>
            <person name="Lapidus A."/>
            <person name="Bruce D."/>
            <person name="Goodwin L."/>
            <person name="Pitluck S."/>
            <person name="Kyrpides N."/>
            <person name="Mavromatis K."/>
            <person name="Pagani I."/>
            <person name="Ivanova N."/>
            <person name="Ovchinnikova G."/>
            <person name="Zeytun A."/>
            <person name="Detter J.C."/>
            <person name="Han C."/>
            <person name="Land M."/>
            <person name="Hauser L."/>
            <person name="Markowitz V."/>
            <person name="Cheng J.-F."/>
            <person name="Hugenholtz P."/>
            <person name="Woyke T."/>
            <person name="Wu D."/>
            <person name="Pukall R."/>
            <person name="Steenblock K."/>
            <person name="Brambilla E."/>
            <person name="Klenk H.-P."/>
            <person name="Eisen J.A."/>
        </authorList>
    </citation>
    <scope>NUCLEOTIDE SEQUENCE [LARGE SCALE GENOMIC DNA]</scope>
    <source>
        <strain evidence="4">ATCC 35074 / DSM 20540 / JCM 6276 / NBRC 101906 / NCIMB 13154 / VKM Ac-1939 / CCM 2703 / MRP</strain>
    </source>
</reference>
<evidence type="ECO:0000313" key="4">
    <source>
        <dbReference type="Proteomes" id="UP000007718"/>
    </source>
</evidence>
<protein>
    <submittedName>
        <fullName evidence="3">Regulatory protein ArsR</fullName>
    </submittedName>
</protein>